<dbReference type="InterPro" id="IPR036286">
    <property type="entry name" value="LexA/Signal_pep-like_sf"/>
</dbReference>
<evidence type="ECO:0000256" key="2">
    <source>
        <dbReference type="ARBA" id="ARBA00023125"/>
    </source>
</evidence>
<evidence type="ECO:0000259" key="4">
    <source>
        <dbReference type="Pfam" id="PF00717"/>
    </source>
</evidence>
<evidence type="ECO:0000256" key="1">
    <source>
        <dbReference type="ARBA" id="ARBA00023015"/>
    </source>
</evidence>
<dbReference type="PANTHER" id="PTHR40661">
    <property type="match status" value="1"/>
</dbReference>
<feature type="domain" description="Peptidase S24/S26A/S26B/S26C" evidence="4">
    <location>
        <begin position="1"/>
        <end position="73"/>
    </location>
</feature>
<evidence type="ECO:0000256" key="3">
    <source>
        <dbReference type="ARBA" id="ARBA00023163"/>
    </source>
</evidence>
<name>A0A484VD12_9ZZZZ</name>
<dbReference type="InterPro" id="IPR039418">
    <property type="entry name" value="LexA-like"/>
</dbReference>
<dbReference type="SUPFAM" id="SSF51306">
    <property type="entry name" value="LexA/Signal peptidase"/>
    <property type="match status" value="1"/>
</dbReference>
<dbReference type="EMBL" id="CAADIO010000049">
    <property type="protein sequence ID" value="VFR96476.1"/>
    <property type="molecule type" value="Genomic_DNA"/>
</dbReference>
<reference evidence="5" key="1">
    <citation type="submission" date="2019-03" db="EMBL/GenBank/DDBJ databases">
        <authorList>
            <person name="Danneels B."/>
        </authorList>
    </citation>
    <scope>NUCLEOTIDE SEQUENCE</scope>
</reference>
<proteinExistence type="predicted"/>
<dbReference type="PANTHER" id="PTHR40661:SF1">
    <property type="entry name" value="HTH CRO_C1-TYPE DOMAIN-CONTAINING PROTEIN"/>
    <property type="match status" value="1"/>
</dbReference>
<keyword evidence="2" id="KW-0238">DNA-binding</keyword>
<keyword evidence="1" id="KW-0805">Transcription regulation</keyword>
<dbReference type="GO" id="GO:0003677">
    <property type="term" value="F:DNA binding"/>
    <property type="evidence" value="ECO:0007669"/>
    <property type="project" value="UniProtKB-KW"/>
</dbReference>
<dbReference type="Pfam" id="PF00717">
    <property type="entry name" value="Peptidase_S24"/>
    <property type="match status" value="1"/>
</dbReference>
<protein>
    <recommendedName>
        <fullName evidence="4">Peptidase S24/S26A/S26B/S26C domain-containing protein</fullName>
    </recommendedName>
</protein>
<dbReference type="Gene3D" id="2.10.109.10">
    <property type="entry name" value="Umud Fragment, subunit A"/>
    <property type="match status" value="1"/>
</dbReference>
<gene>
    <name evidence="5" type="ORF">RAN3_1870</name>
</gene>
<dbReference type="CDD" id="cd06529">
    <property type="entry name" value="S24_LexA-like"/>
    <property type="match status" value="1"/>
</dbReference>
<keyword evidence="3" id="KW-0804">Transcription</keyword>
<organism evidence="5">
    <name type="scientific">plant metagenome</name>
    <dbReference type="NCBI Taxonomy" id="1297885"/>
    <lineage>
        <taxon>unclassified sequences</taxon>
        <taxon>metagenomes</taxon>
        <taxon>organismal metagenomes</taxon>
    </lineage>
</organism>
<dbReference type="InterPro" id="IPR015927">
    <property type="entry name" value="Peptidase_S24_S26A/B/C"/>
</dbReference>
<sequence>MFPRIHEGDIVVVNIAARTPVAGKVYAFNHEGEFTLKRAERRNNRWYLVSSNQEQKKFPPVPCTDDTSVIGRVELLMTDVV</sequence>
<evidence type="ECO:0000313" key="5">
    <source>
        <dbReference type="EMBL" id="VFR96476.1"/>
    </source>
</evidence>
<accession>A0A484VD12</accession>
<dbReference type="AlphaFoldDB" id="A0A484VD12"/>